<dbReference type="Proteomes" id="UP000821866">
    <property type="component" value="Chromosome 2"/>
</dbReference>
<name>A0A9J6EHP2_RHIMP</name>
<proteinExistence type="predicted"/>
<evidence type="ECO:0000313" key="2">
    <source>
        <dbReference type="Proteomes" id="UP000821866"/>
    </source>
</evidence>
<dbReference type="EMBL" id="JABSTU010000004">
    <property type="protein sequence ID" value="KAH8033842.1"/>
    <property type="molecule type" value="Genomic_DNA"/>
</dbReference>
<accession>A0A9J6EHP2</accession>
<reference evidence="1" key="2">
    <citation type="submission" date="2021-09" db="EMBL/GenBank/DDBJ databases">
        <authorList>
            <person name="Jia N."/>
            <person name="Wang J."/>
            <person name="Shi W."/>
            <person name="Du L."/>
            <person name="Sun Y."/>
            <person name="Zhan W."/>
            <person name="Jiang J."/>
            <person name="Wang Q."/>
            <person name="Zhang B."/>
            <person name="Ji P."/>
            <person name="Sakyi L.B."/>
            <person name="Cui X."/>
            <person name="Yuan T."/>
            <person name="Jiang B."/>
            <person name="Yang W."/>
            <person name="Lam T.T.-Y."/>
            <person name="Chang Q."/>
            <person name="Ding S."/>
            <person name="Wang X."/>
            <person name="Zhu J."/>
            <person name="Ruan X."/>
            <person name="Zhao L."/>
            <person name="Wei J."/>
            <person name="Que T."/>
            <person name="Du C."/>
            <person name="Cheng J."/>
            <person name="Dai P."/>
            <person name="Han X."/>
            <person name="Huang E."/>
            <person name="Gao Y."/>
            <person name="Liu J."/>
            <person name="Shao H."/>
            <person name="Ye R."/>
            <person name="Li L."/>
            <person name="Wei W."/>
            <person name="Wang X."/>
            <person name="Wang C."/>
            <person name="Huo Q."/>
            <person name="Li W."/>
            <person name="Guo W."/>
            <person name="Chen H."/>
            <person name="Chen S."/>
            <person name="Zhou L."/>
            <person name="Zhou L."/>
            <person name="Ni X."/>
            <person name="Tian J."/>
            <person name="Zhou Y."/>
            <person name="Sheng Y."/>
            <person name="Liu T."/>
            <person name="Pan Y."/>
            <person name="Xia L."/>
            <person name="Li J."/>
            <person name="Zhao F."/>
            <person name="Cao W."/>
        </authorList>
    </citation>
    <scope>NUCLEOTIDE SEQUENCE</scope>
    <source>
        <strain evidence="1">Rmic-2018</strain>
        <tissue evidence="1">Larvae</tissue>
    </source>
</reference>
<reference evidence="1" key="1">
    <citation type="journal article" date="2020" name="Cell">
        <title>Large-Scale Comparative Analyses of Tick Genomes Elucidate Their Genetic Diversity and Vector Capacities.</title>
        <authorList>
            <consortium name="Tick Genome and Microbiome Consortium (TIGMIC)"/>
            <person name="Jia N."/>
            <person name="Wang J."/>
            <person name="Shi W."/>
            <person name="Du L."/>
            <person name="Sun Y."/>
            <person name="Zhan W."/>
            <person name="Jiang J.F."/>
            <person name="Wang Q."/>
            <person name="Zhang B."/>
            <person name="Ji P."/>
            <person name="Bell-Sakyi L."/>
            <person name="Cui X.M."/>
            <person name="Yuan T.T."/>
            <person name="Jiang B.G."/>
            <person name="Yang W.F."/>
            <person name="Lam T.T."/>
            <person name="Chang Q.C."/>
            <person name="Ding S.J."/>
            <person name="Wang X.J."/>
            <person name="Zhu J.G."/>
            <person name="Ruan X.D."/>
            <person name="Zhao L."/>
            <person name="Wei J.T."/>
            <person name="Ye R.Z."/>
            <person name="Que T.C."/>
            <person name="Du C.H."/>
            <person name="Zhou Y.H."/>
            <person name="Cheng J.X."/>
            <person name="Dai P.F."/>
            <person name="Guo W.B."/>
            <person name="Han X.H."/>
            <person name="Huang E.J."/>
            <person name="Li L.F."/>
            <person name="Wei W."/>
            <person name="Gao Y.C."/>
            <person name="Liu J.Z."/>
            <person name="Shao H.Z."/>
            <person name="Wang X."/>
            <person name="Wang C.C."/>
            <person name="Yang T.C."/>
            <person name="Huo Q.B."/>
            <person name="Li W."/>
            <person name="Chen H.Y."/>
            <person name="Chen S.E."/>
            <person name="Zhou L.G."/>
            <person name="Ni X.B."/>
            <person name="Tian J.H."/>
            <person name="Sheng Y."/>
            <person name="Liu T."/>
            <person name="Pan Y.S."/>
            <person name="Xia L.Y."/>
            <person name="Li J."/>
            <person name="Zhao F."/>
            <person name="Cao W.C."/>
        </authorList>
    </citation>
    <scope>NUCLEOTIDE SEQUENCE</scope>
    <source>
        <strain evidence="1">Rmic-2018</strain>
    </source>
</reference>
<protein>
    <submittedName>
        <fullName evidence="1">Uncharacterized protein</fullName>
    </submittedName>
</protein>
<evidence type="ECO:0000313" key="1">
    <source>
        <dbReference type="EMBL" id="KAH8033842.1"/>
    </source>
</evidence>
<gene>
    <name evidence="1" type="ORF">HPB51_016614</name>
</gene>
<dbReference type="AlphaFoldDB" id="A0A9J6EHP2"/>
<organism evidence="1 2">
    <name type="scientific">Rhipicephalus microplus</name>
    <name type="common">Cattle tick</name>
    <name type="synonym">Boophilus microplus</name>
    <dbReference type="NCBI Taxonomy" id="6941"/>
    <lineage>
        <taxon>Eukaryota</taxon>
        <taxon>Metazoa</taxon>
        <taxon>Ecdysozoa</taxon>
        <taxon>Arthropoda</taxon>
        <taxon>Chelicerata</taxon>
        <taxon>Arachnida</taxon>
        <taxon>Acari</taxon>
        <taxon>Parasitiformes</taxon>
        <taxon>Ixodida</taxon>
        <taxon>Ixodoidea</taxon>
        <taxon>Ixodidae</taxon>
        <taxon>Rhipicephalinae</taxon>
        <taxon>Rhipicephalus</taxon>
        <taxon>Boophilus</taxon>
    </lineage>
</organism>
<comment type="caution">
    <text evidence="1">The sequence shown here is derived from an EMBL/GenBank/DDBJ whole genome shotgun (WGS) entry which is preliminary data.</text>
</comment>
<keyword evidence="2" id="KW-1185">Reference proteome</keyword>
<sequence length="299" mass="33343">MSAGCPPPQLAQWGRQVSAPECWRPHLVQAPAREHASDTFPKCPHCQPCWERSLACHTRSCRPQKVTRSGGRLLAAHLPVCPSLLAARTRTGDPSPADSSESVRSSCMSWRMPMLLRRSTSSLEMTRMPLISLMDRSSGMHAGVCSHDVSAVVNVHRHHTGPLSECRREYQAQRSRERAARDEETEEYCPRHCWICCNRCGLQCPCSPPGCLRNDHLMIVFLGRRRARAKARHSNQGVPPPPSWWGLGRARPVISGQPALVQIPLLLLSAGRRANNENSSCRSDFLAIGDALCHSWWRA</sequence>